<evidence type="ECO:0000259" key="11">
    <source>
        <dbReference type="Pfam" id="PF02770"/>
    </source>
</evidence>
<keyword evidence="8" id="KW-0496">Mitochondrion</keyword>
<dbReference type="Pfam" id="PF02771">
    <property type="entry name" value="Acyl-CoA_dh_N"/>
    <property type="match status" value="1"/>
</dbReference>
<keyword evidence="15" id="KW-1185">Reference proteome</keyword>
<dbReference type="InterPro" id="IPR049448">
    <property type="entry name" value="ACAD9/ACADV-like_C"/>
</dbReference>
<evidence type="ECO:0008006" key="16">
    <source>
        <dbReference type="Google" id="ProtNLM"/>
    </source>
</evidence>
<dbReference type="SUPFAM" id="SSF56645">
    <property type="entry name" value="Acyl-CoA dehydrogenase NM domain-like"/>
    <property type="match status" value="1"/>
</dbReference>
<dbReference type="GO" id="GO:0005739">
    <property type="term" value="C:mitochondrion"/>
    <property type="evidence" value="ECO:0007669"/>
    <property type="project" value="UniProtKB-SubCell"/>
</dbReference>
<dbReference type="GO" id="GO:0006631">
    <property type="term" value="P:fatty acid metabolic process"/>
    <property type="evidence" value="ECO:0007669"/>
    <property type="project" value="UniProtKB-ARBA"/>
</dbReference>
<evidence type="ECO:0000256" key="9">
    <source>
        <dbReference type="RuleBase" id="RU362125"/>
    </source>
</evidence>
<dbReference type="InterPro" id="IPR009075">
    <property type="entry name" value="AcylCo_DH/oxidase_C"/>
</dbReference>
<dbReference type="FunFam" id="1.10.540.10:FF:000001">
    <property type="entry name" value="Very long-chain-specific acyl-CoA dehydrogenase, mitochondrial"/>
    <property type="match status" value="1"/>
</dbReference>
<proteinExistence type="inferred from homology"/>
<evidence type="ECO:0000259" key="13">
    <source>
        <dbReference type="Pfam" id="PF21343"/>
    </source>
</evidence>
<dbReference type="InterPro" id="IPR006091">
    <property type="entry name" value="Acyl-CoA_Oxase/DH_mid-dom"/>
</dbReference>
<evidence type="ECO:0000256" key="6">
    <source>
        <dbReference type="ARBA" id="ARBA00022946"/>
    </source>
</evidence>
<dbReference type="EMBL" id="CAXIEN010000310">
    <property type="protein sequence ID" value="CAL1292648.1"/>
    <property type="molecule type" value="Genomic_DNA"/>
</dbReference>
<dbReference type="Proteomes" id="UP001497382">
    <property type="component" value="Unassembled WGS sequence"/>
</dbReference>
<reference evidence="14 15" key="1">
    <citation type="submission" date="2024-04" db="EMBL/GenBank/DDBJ databases">
        <authorList>
            <person name="Rising A."/>
            <person name="Reimegard J."/>
            <person name="Sonavane S."/>
            <person name="Akerstrom W."/>
            <person name="Nylinder S."/>
            <person name="Hedman E."/>
            <person name="Kallberg Y."/>
        </authorList>
    </citation>
    <scope>NUCLEOTIDE SEQUENCE [LARGE SCALE GENOMIC DNA]</scope>
</reference>
<dbReference type="InterPro" id="IPR036250">
    <property type="entry name" value="AcylCo_DH-like_C"/>
</dbReference>
<evidence type="ECO:0000256" key="7">
    <source>
        <dbReference type="ARBA" id="ARBA00023002"/>
    </source>
</evidence>
<evidence type="ECO:0000256" key="1">
    <source>
        <dbReference type="ARBA" id="ARBA00001974"/>
    </source>
</evidence>
<keyword evidence="4 9" id="KW-0285">Flavoprotein</keyword>
<keyword evidence="5 9" id="KW-0274">FAD</keyword>
<keyword evidence="7 9" id="KW-0560">Oxidoreductase</keyword>
<feature type="domain" description="Acyl-CoA dehydrogenase/oxidase C-terminal" evidence="10">
    <location>
        <begin position="315"/>
        <end position="459"/>
    </location>
</feature>
<dbReference type="Gene3D" id="2.40.110.10">
    <property type="entry name" value="Butyryl-CoA Dehydrogenase, subunit A, domain 2"/>
    <property type="match status" value="1"/>
</dbReference>
<dbReference type="InterPro" id="IPR009100">
    <property type="entry name" value="AcylCoA_DH/oxidase_NM_dom_sf"/>
</dbReference>
<comment type="cofactor">
    <cofactor evidence="1 9">
        <name>FAD</name>
        <dbReference type="ChEBI" id="CHEBI:57692"/>
    </cofactor>
</comment>
<comment type="subcellular location">
    <subcellularLocation>
        <location evidence="2">Mitochondrion</location>
    </subcellularLocation>
</comment>
<dbReference type="Pfam" id="PF21343">
    <property type="entry name" value="ACAD9-ACADV_C"/>
    <property type="match status" value="1"/>
</dbReference>
<evidence type="ECO:0000256" key="5">
    <source>
        <dbReference type="ARBA" id="ARBA00022827"/>
    </source>
</evidence>
<evidence type="ECO:0000313" key="15">
    <source>
        <dbReference type="Proteomes" id="UP001497382"/>
    </source>
</evidence>
<dbReference type="PANTHER" id="PTHR43884:SF9">
    <property type="entry name" value="COMPLEX I ASSEMBLY FACTOR ACAD9, MITOCHONDRIAL"/>
    <property type="match status" value="1"/>
</dbReference>
<evidence type="ECO:0000256" key="4">
    <source>
        <dbReference type="ARBA" id="ARBA00022630"/>
    </source>
</evidence>
<dbReference type="InterPro" id="IPR037069">
    <property type="entry name" value="AcylCoA_DH/ox_N_sf"/>
</dbReference>
<feature type="domain" description="Acyl-CoA dehydrogenase/oxidase N-terminal" evidence="12">
    <location>
        <begin position="96"/>
        <end position="202"/>
    </location>
</feature>
<keyword evidence="6" id="KW-0809">Transit peptide</keyword>
<gene>
    <name evidence="14" type="ORF">LARSCL_LOCUS17771</name>
</gene>
<accession>A0AAV2B8V8</accession>
<dbReference type="InterPro" id="IPR013786">
    <property type="entry name" value="AcylCoA_DH/ox_N"/>
</dbReference>
<protein>
    <recommendedName>
        <fullName evidence="16">Acyl-CoA dehydrogenase family member 9, mitochondrial</fullName>
    </recommendedName>
</protein>
<comment type="similarity">
    <text evidence="3 9">Belongs to the acyl-CoA dehydrogenase family.</text>
</comment>
<evidence type="ECO:0000259" key="12">
    <source>
        <dbReference type="Pfam" id="PF02771"/>
    </source>
</evidence>
<dbReference type="GO" id="GO:0003995">
    <property type="term" value="F:acyl-CoA dehydrogenase activity"/>
    <property type="evidence" value="ECO:0007669"/>
    <property type="project" value="TreeGrafter"/>
</dbReference>
<evidence type="ECO:0000313" key="14">
    <source>
        <dbReference type="EMBL" id="CAL1292648.1"/>
    </source>
</evidence>
<evidence type="ECO:0000259" key="10">
    <source>
        <dbReference type="Pfam" id="PF00441"/>
    </source>
</evidence>
<feature type="domain" description="Acyl-CoA oxidase/dehydrogenase middle" evidence="11">
    <location>
        <begin position="206"/>
        <end position="303"/>
    </location>
</feature>
<evidence type="ECO:0000256" key="3">
    <source>
        <dbReference type="ARBA" id="ARBA00009347"/>
    </source>
</evidence>
<dbReference type="AlphaFoldDB" id="A0AAV2B8V8"/>
<dbReference type="SUPFAM" id="SSF47203">
    <property type="entry name" value="Acyl-CoA dehydrogenase C-terminal domain-like"/>
    <property type="match status" value="1"/>
</dbReference>
<dbReference type="Pfam" id="PF02770">
    <property type="entry name" value="Acyl-CoA_dh_M"/>
    <property type="match status" value="1"/>
</dbReference>
<sequence length="646" mass="72930">MESSKILWPALRYSNRFLLKNFKQRHCSSLNSICRNYSSEHAQTQEIISREKIQLSKPSIVKWKRPPFLKDIFLGKLDVELLAFPEILAKEQVTELEDIVKILNDFMIQRVNSQEIDKNAVIPEDVLQELKEMGLFGRIIPEKYGGLGLSYTASTRLNEVLGLDWSIASTLAAHEFFAAEALLHFGVETQKSHYLPKMASGEIVGAYCAAELESGSDLLSMSTVAKSSGEGQFLLSGKKSWVSNAGLAGLFIVFAKTAGTMDPNQPDISAFLVDRNSKGVTVTMHDKVCLRGLQTGMVHFDDVVVTPQNILSSLGQGFTVYLKSLESFRFAMNSFTFGALKSLLDSSTEHIIHCERLDRSLADYQLVRTRLSRITNMIYGMETASYFTAAILDSTEKPDITLESTALKIFNSEATLYCLRELMEALGSSSLMPGSHFEKMHRDAIGLTMFDSPNDVARLYLGLQGCKYVGENELENIRKLRNPFFFPFAIMKEKIRQQRIRFDFIKYEQDIAGHIHPSLVEWGNKLEKCLQNFEVASAQILSDHGKKVVETQLDPKKLADIAKELYVWAAVLSRCSRSYCLGMKNSHHELRLTDAFCYDAFLRVSQDMDDIALGIAKNNERNHLLQGEQIVDCRGYFPEHPLKHNF</sequence>
<dbReference type="PANTHER" id="PTHR43884">
    <property type="entry name" value="ACYL-COA DEHYDROGENASE"/>
    <property type="match status" value="1"/>
</dbReference>
<dbReference type="Gene3D" id="1.20.140.10">
    <property type="entry name" value="Butyryl-CoA Dehydrogenase, subunit A, domain 3"/>
    <property type="match status" value="2"/>
</dbReference>
<dbReference type="Gene3D" id="1.10.540.10">
    <property type="entry name" value="Acyl-CoA dehydrogenase/oxidase, N-terminal domain"/>
    <property type="match status" value="1"/>
</dbReference>
<name>A0AAV2B8V8_9ARAC</name>
<comment type="caution">
    <text evidence="14">The sequence shown here is derived from an EMBL/GenBank/DDBJ whole genome shotgun (WGS) entry which is preliminary data.</text>
</comment>
<evidence type="ECO:0000256" key="2">
    <source>
        <dbReference type="ARBA" id="ARBA00004173"/>
    </source>
</evidence>
<dbReference type="GO" id="GO:0050660">
    <property type="term" value="F:flavin adenine dinucleotide binding"/>
    <property type="evidence" value="ECO:0007669"/>
    <property type="project" value="InterPro"/>
</dbReference>
<dbReference type="InterPro" id="IPR046373">
    <property type="entry name" value="Acyl-CoA_Oxase/DH_mid-dom_sf"/>
</dbReference>
<organism evidence="14 15">
    <name type="scientific">Larinioides sclopetarius</name>
    <dbReference type="NCBI Taxonomy" id="280406"/>
    <lineage>
        <taxon>Eukaryota</taxon>
        <taxon>Metazoa</taxon>
        <taxon>Ecdysozoa</taxon>
        <taxon>Arthropoda</taxon>
        <taxon>Chelicerata</taxon>
        <taxon>Arachnida</taxon>
        <taxon>Araneae</taxon>
        <taxon>Araneomorphae</taxon>
        <taxon>Entelegynae</taxon>
        <taxon>Araneoidea</taxon>
        <taxon>Araneidae</taxon>
        <taxon>Larinioides</taxon>
    </lineage>
</organism>
<feature type="domain" description="ACAD9/ACADV-like C-terminal" evidence="13">
    <location>
        <begin position="517"/>
        <end position="622"/>
    </location>
</feature>
<dbReference type="Pfam" id="PF00441">
    <property type="entry name" value="Acyl-CoA_dh_1"/>
    <property type="match status" value="1"/>
</dbReference>
<evidence type="ECO:0000256" key="8">
    <source>
        <dbReference type="ARBA" id="ARBA00023128"/>
    </source>
</evidence>